<dbReference type="GO" id="GO:0004888">
    <property type="term" value="F:transmembrane signaling receptor activity"/>
    <property type="evidence" value="ECO:0007669"/>
    <property type="project" value="InterPro"/>
</dbReference>
<evidence type="ECO:0000313" key="15">
    <source>
        <dbReference type="Proteomes" id="UP000192247"/>
    </source>
</evidence>
<dbReference type="InterPro" id="IPR000539">
    <property type="entry name" value="Frizzled/Smoothened_7TM"/>
</dbReference>
<dbReference type="SMART" id="SM00063">
    <property type="entry name" value="FRI"/>
    <property type="match status" value="1"/>
</dbReference>
<feature type="region of interest" description="Disordered" evidence="10">
    <location>
        <begin position="610"/>
        <end position="648"/>
    </location>
</feature>
<evidence type="ECO:0000256" key="8">
    <source>
        <dbReference type="ARBA" id="ARBA00023170"/>
    </source>
</evidence>
<dbReference type="STRING" id="418985.A0A1V9XEW6"/>
<gene>
    <name evidence="14" type="ORF">BIW11_01409</name>
</gene>
<feature type="transmembrane region" description="Helical" evidence="11">
    <location>
        <begin position="507"/>
        <end position="530"/>
    </location>
</feature>
<evidence type="ECO:0000259" key="12">
    <source>
        <dbReference type="PROSITE" id="PS50038"/>
    </source>
</evidence>
<evidence type="ECO:0000256" key="5">
    <source>
        <dbReference type="ARBA" id="ARBA00022989"/>
    </source>
</evidence>
<dbReference type="InterPro" id="IPR017981">
    <property type="entry name" value="GPCR_2-like_7TM"/>
</dbReference>
<evidence type="ECO:0000256" key="4">
    <source>
        <dbReference type="ARBA" id="ARBA00022692"/>
    </source>
</evidence>
<dbReference type="GO" id="GO:0007417">
    <property type="term" value="P:central nervous system development"/>
    <property type="evidence" value="ECO:0007669"/>
    <property type="project" value="TreeGrafter"/>
</dbReference>
<evidence type="ECO:0000256" key="10">
    <source>
        <dbReference type="SAM" id="MobiDB-lite"/>
    </source>
</evidence>
<feature type="region of interest" description="Disordered" evidence="10">
    <location>
        <begin position="681"/>
        <end position="721"/>
    </location>
</feature>
<feature type="compositionally biased region" description="Basic residues" evidence="10">
    <location>
        <begin position="697"/>
        <end position="708"/>
    </location>
</feature>
<dbReference type="Gene3D" id="1.20.1070.10">
    <property type="entry name" value="Rhodopsin 7-helix transmembrane proteins"/>
    <property type="match status" value="1"/>
</dbReference>
<comment type="caution">
    <text evidence="9">Lacks conserved residue(s) required for the propagation of feature annotation.</text>
</comment>
<dbReference type="Pfam" id="PF01392">
    <property type="entry name" value="Fz"/>
    <property type="match status" value="1"/>
</dbReference>
<keyword evidence="15" id="KW-1185">Reference proteome</keyword>
<feature type="domain" description="G-protein coupled receptors family 2 profile 2" evidence="13">
    <location>
        <begin position="208"/>
        <end position="443"/>
    </location>
</feature>
<dbReference type="GO" id="GO:0007389">
    <property type="term" value="P:pattern specification process"/>
    <property type="evidence" value="ECO:0007669"/>
    <property type="project" value="TreeGrafter"/>
</dbReference>
<dbReference type="InterPro" id="IPR020067">
    <property type="entry name" value="Frizzled_dom"/>
</dbReference>
<comment type="caution">
    <text evidence="14">The sequence shown here is derived from an EMBL/GenBank/DDBJ whole genome shotgun (WGS) entry which is preliminary data.</text>
</comment>
<dbReference type="AlphaFoldDB" id="A0A1V9XEW6"/>
<feature type="compositionally biased region" description="Pro residues" evidence="10">
    <location>
        <begin position="709"/>
        <end position="721"/>
    </location>
</feature>
<keyword evidence="4 11" id="KW-0812">Transmembrane</keyword>
<dbReference type="SUPFAM" id="SSF63501">
    <property type="entry name" value="Frizzled cysteine-rich domain"/>
    <property type="match status" value="1"/>
</dbReference>
<dbReference type="PANTHER" id="PTHR11309">
    <property type="entry name" value="FRIZZLED"/>
    <property type="match status" value="1"/>
</dbReference>
<evidence type="ECO:0000259" key="13">
    <source>
        <dbReference type="PROSITE" id="PS50261"/>
    </source>
</evidence>
<reference evidence="14 15" key="1">
    <citation type="journal article" date="2017" name="Gigascience">
        <title>Draft genome of the honey bee ectoparasitic mite, Tropilaelaps mercedesae, is shaped by the parasitic life history.</title>
        <authorList>
            <person name="Dong X."/>
            <person name="Armstrong S.D."/>
            <person name="Xia D."/>
            <person name="Makepeace B.L."/>
            <person name="Darby A.C."/>
            <person name="Kadowaki T."/>
        </authorList>
    </citation>
    <scope>NUCLEOTIDE SEQUENCE [LARGE SCALE GENOMIC DNA]</scope>
    <source>
        <strain evidence="14">Wuxi-XJTLU</strain>
    </source>
</reference>
<evidence type="ECO:0000256" key="1">
    <source>
        <dbReference type="ARBA" id="ARBA00004141"/>
    </source>
</evidence>
<dbReference type="InterPro" id="IPR015526">
    <property type="entry name" value="Frizzled/SFRP"/>
</dbReference>
<evidence type="ECO:0000256" key="2">
    <source>
        <dbReference type="ARBA" id="ARBA00008077"/>
    </source>
</evidence>
<dbReference type="GO" id="GO:0007224">
    <property type="term" value="P:smoothened signaling pathway"/>
    <property type="evidence" value="ECO:0007669"/>
    <property type="project" value="TreeGrafter"/>
</dbReference>
<keyword evidence="6 11" id="KW-0472">Membrane</keyword>
<feature type="region of interest" description="Disordered" evidence="10">
    <location>
        <begin position="838"/>
        <end position="866"/>
    </location>
</feature>
<keyword evidence="5 11" id="KW-1133">Transmembrane helix</keyword>
<proteinExistence type="inferred from homology"/>
<dbReference type="Gene3D" id="1.10.2000.10">
    <property type="entry name" value="Frizzled cysteine-rich domain"/>
    <property type="match status" value="1"/>
</dbReference>
<organism evidence="14 15">
    <name type="scientific">Tropilaelaps mercedesae</name>
    <dbReference type="NCBI Taxonomy" id="418985"/>
    <lineage>
        <taxon>Eukaryota</taxon>
        <taxon>Metazoa</taxon>
        <taxon>Ecdysozoa</taxon>
        <taxon>Arthropoda</taxon>
        <taxon>Chelicerata</taxon>
        <taxon>Arachnida</taxon>
        <taxon>Acari</taxon>
        <taxon>Parasitiformes</taxon>
        <taxon>Mesostigmata</taxon>
        <taxon>Gamasina</taxon>
        <taxon>Dermanyssoidea</taxon>
        <taxon>Laelapidae</taxon>
        <taxon>Tropilaelaps</taxon>
    </lineage>
</organism>
<dbReference type="PRINTS" id="PR00489">
    <property type="entry name" value="FRIZZLED"/>
</dbReference>
<dbReference type="GO" id="GO:0030425">
    <property type="term" value="C:dendrite"/>
    <property type="evidence" value="ECO:0007669"/>
    <property type="project" value="TreeGrafter"/>
</dbReference>
<keyword evidence="8" id="KW-0675">Receptor</keyword>
<sequence length="866" mass="97317">MLFLTIIFATVVSAASPLEHGHHEATLLNRASCGREAKCEEHDNLTCFGSPLPYTSTTIELVDDAGNQRDVEERLSHWEVNLRQLPRCWPVIQPLLCSLYRPPCKNNSVHLISAKLCEAARRACSIIMPTDSVEWPHFLRCEQDIFSRACKSEMRKSETPKIRFNLTGYCPSPLVATSDRESWFSEIDGCGISCRENPLISVEEQAEKSWYDAWFVFFSASCCILTVVMHVADWRSSLKYPSRMRIYFAVCILIVCAGYAAQFIVGRDPILCKKDGTIRRGEPSAKENLVCVANFVACYYFQNAAYAWFTLICYAMYVSIFLLPSQGLSAGDYWKSKSTYFHLIAWSVPLVFTIFVIALSEIEADSTTGVCSVGQHSVLSRILLVVLPCAGAFLSGSWFLVRLMYLLDRRKNSTKAILNEESRAHIVKAIIRLRIFLIVSLAMAMTTGFCLLYEFRHLDLWRASIREHFSCRVNPSQPSGEELNHDMDTTSCDLKNKPSIIMLHTHLIVLALACLILLIVTLHSSVAAAWKQAFSKYILRSKTETAAIPFTDVIATLFEQVKKETDGEEIADSVSHNLNASYANMYSGLGYGVMPQVMVNRRYSSTSDVSRQTTKWMQSIARKRKTRKERDRPRLTEKTTSTGDIGYATMPLLPNQLKQQEQSSVPQRLPIQKSMVNKKDLINPPFTHGMSAEGRQHRLCPFRPKPRPSSKPPQPPTVAFPPIPAPGQQPMYAPLSRTVPAQGALTMHMPFAFPPHGFPLMDPYTGYPIGSFSPYFTPFPPPYPTVPTTNTDFIPFPDVDNINSPLIPLRAHETGSETSFHMVVPSDTEYDTDLYRPQTAVLRDPRQPKAGRLSAPPKGRNGFLSS</sequence>
<name>A0A1V9XEW6_9ACAR</name>
<dbReference type="PROSITE" id="PS50261">
    <property type="entry name" value="G_PROTEIN_RECEP_F2_4"/>
    <property type="match status" value="1"/>
</dbReference>
<keyword evidence="7 9" id="KW-1015">Disulfide bond</keyword>
<comment type="similarity">
    <text evidence="2">Belongs to the G-protein coupled receptor Fz/Smo family.</text>
</comment>
<dbReference type="PROSITE" id="PS50038">
    <property type="entry name" value="FZ"/>
    <property type="match status" value="1"/>
</dbReference>
<accession>A0A1V9XEW6</accession>
<dbReference type="GO" id="GO:0005929">
    <property type="term" value="C:cilium"/>
    <property type="evidence" value="ECO:0007669"/>
    <property type="project" value="TreeGrafter"/>
</dbReference>
<dbReference type="FunCoup" id="A0A1V9XEW6">
    <property type="interactions" value="335"/>
</dbReference>
<feature type="transmembrane region" description="Helical" evidence="11">
    <location>
        <begin position="213"/>
        <end position="234"/>
    </location>
</feature>
<feature type="compositionally biased region" description="Basic and acidic residues" evidence="10">
    <location>
        <begin position="628"/>
        <end position="637"/>
    </location>
</feature>
<dbReference type="GO" id="GO:0005886">
    <property type="term" value="C:plasma membrane"/>
    <property type="evidence" value="ECO:0007669"/>
    <property type="project" value="TreeGrafter"/>
</dbReference>
<dbReference type="PANTHER" id="PTHR11309:SF35">
    <property type="entry name" value="PROTEIN SMOOTHENED"/>
    <property type="match status" value="1"/>
</dbReference>
<evidence type="ECO:0000313" key="14">
    <source>
        <dbReference type="EMBL" id="OQR71892.1"/>
    </source>
</evidence>
<evidence type="ECO:0000256" key="7">
    <source>
        <dbReference type="ARBA" id="ARBA00023157"/>
    </source>
</evidence>
<dbReference type="GO" id="GO:0005113">
    <property type="term" value="F:patched binding"/>
    <property type="evidence" value="ECO:0007669"/>
    <property type="project" value="TreeGrafter"/>
</dbReference>
<feature type="domain" description="FZ" evidence="12">
    <location>
        <begin position="34"/>
        <end position="153"/>
    </location>
</feature>
<evidence type="ECO:0000256" key="6">
    <source>
        <dbReference type="ARBA" id="ARBA00023136"/>
    </source>
</evidence>
<dbReference type="GO" id="GO:0071679">
    <property type="term" value="P:commissural neuron axon guidance"/>
    <property type="evidence" value="ECO:0007669"/>
    <property type="project" value="TreeGrafter"/>
</dbReference>
<comment type="subcellular location">
    <subcellularLocation>
        <location evidence="1">Membrane</location>
        <topology evidence="1">Multi-pass membrane protein</topology>
    </subcellularLocation>
</comment>
<feature type="transmembrane region" description="Helical" evidence="11">
    <location>
        <begin position="433"/>
        <end position="455"/>
    </location>
</feature>
<dbReference type="Pfam" id="PF01534">
    <property type="entry name" value="Frizzled"/>
    <property type="match status" value="1"/>
</dbReference>
<feature type="transmembrane region" description="Helical" evidence="11">
    <location>
        <begin position="382"/>
        <end position="405"/>
    </location>
</feature>
<evidence type="ECO:0000256" key="9">
    <source>
        <dbReference type="PROSITE-ProRule" id="PRU00090"/>
    </source>
</evidence>
<dbReference type="EMBL" id="MNPL01013215">
    <property type="protein sequence ID" value="OQR71892.1"/>
    <property type="molecule type" value="Genomic_DNA"/>
</dbReference>
<feature type="disulfide bond" evidence="9">
    <location>
        <begin position="117"/>
        <end position="141"/>
    </location>
</feature>
<feature type="transmembrane region" description="Helical" evidence="11">
    <location>
        <begin position="343"/>
        <end position="362"/>
    </location>
</feature>
<evidence type="ECO:0000256" key="11">
    <source>
        <dbReference type="SAM" id="Phobius"/>
    </source>
</evidence>
<protein>
    <submittedName>
        <fullName evidence="14">Smoothened-like</fullName>
    </submittedName>
</protein>
<dbReference type="OrthoDB" id="10064659at2759"/>
<dbReference type="Proteomes" id="UP000192247">
    <property type="component" value="Unassembled WGS sequence"/>
</dbReference>
<dbReference type="InParanoid" id="A0A1V9XEW6"/>
<dbReference type="InterPro" id="IPR036790">
    <property type="entry name" value="Frizzled_dom_sf"/>
</dbReference>
<evidence type="ECO:0000256" key="3">
    <source>
        <dbReference type="ARBA" id="ARBA00022473"/>
    </source>
</evidence>
<keyword evidence="3" id="KW-0217">Developmental protein</keyword>
<feature type="transmembrane region" description="Helical" evidence="11">
    <location>
        <begin position="305"/>
        <end position="323"/>
    </location>
</feature>
<feature type="transmembrane region" description="Helical" evidence="11">
    <location>
        <begin position="246"/>
        <end position="265"/>
    </location>
</feature>
<dbReference type="SMART" id="SM01330">
    <property type="entry name" value="Frizzled"/>
    <property type="match status" value="1"/>
</dbReference>